<proteinExistence type="predicted"/>
<evidence type="ECO:0000313" key="2">
    <source>
        <dbReference type="Proteomes" id="UP000218263"/>
    </source>
</evidence>
<name>A0A110B4D1_9SPHI</name>
<reference evidence="1 2" key="1">
    <citation type="submission" date="2015-12" db="EMBL/GenBank/DDBJ databases">
        <title>Genome sequence of Mucilaginibacter gotjawali.</title>
        <authorList>
            <person name="Lee J.S."/>
            <person name="Lee K.C."/>
            <person name="Kim K.K."/>
            <person name="Lee B.W."/>
        </authorList>
    </citation>
    <scope>NUCLEOTIDE SEQUENCE [LARGE SCALE GENOMIC DNA]</scope>
    <source>
        <strain evidence="1 2">SA3-7</strain>
    </source>
</reference>
<organism evidence="1 2">
    <name type="scientific">Mucilaginibacter gotjawali</name>
    <dbReference type="NCBI Taxonomy" id="1550579"/>
    <lineage>
        <taxon>Bacteria</taxon>
        <taxon>Pseudomonadati</taxon>
        <taxon>Bacteroidota</taxon>
        <taxon>Sphingobacteriia</taxon>
        <taxon>Sphingobacteriales</taxon>
        <taxon>Sphingobacteriaceae</taxon>
        <taxon>Mucilaginibacter</taxon>
    </lineage>
</organism>
<evidence type="ECO:0000313" key="1">
    <source>
        <dbReference type="EMBL" id="BAU56173.1"/>
    </source>
</evidence>
<dbReference type="Proteomes" id="UP000218263">
    <property type="component" value="Chromosome"/>
</dbReference>
<dbReference type="AlphaFoldDB" id="A0A110B4D1"/>
<accession>A0A110B4D1</accession>
<sequence length="36" mass="4219">MHFEFAYLVIVGLLFLVGVFYLSPFDLKVNHDDDDE</sequence>
<protein>
    <submittedName>
        <fullName evidence="1">Uncharacterized protein</fullName>
    </submittedName>
</protein>
<dbReference type="KEGG" id="mgot:MgSA37_04370"/>
<dbReference type="EMBL" id="AP017313">
    <property type="protein sequence ID" value="BAU56173.1"/>
    <property type="molecule type" value="Genomic_DNA"/>
</dbReference>
<gene>
    <name evidence="1" type="ORF">MgSA37_04370</name>
</gene>
<keyword evidence="2" id="KW-1185">Reference proteome</keyword>